<evidence type="ECO:0000256" key="1">
    <source>
        <dbReference type="SAM" id="Phobius"/>
    </source>
</evidence>
<gene>
    <name evidence="2" type="ORF">MOO46_05550</name>
</gene>
<name>A0ABY4PG98_9LACO</name>
<reference evidence="2 3" key="1">
    <citation type="journal article" date="2022" name="Int. J. Syst. Evol. Microbiol.">
        <title>Apilactobacillus apisilvae sp. nov., Nicolia spurrieriana gen. nov. sp. nov., Bombilactobacillus folatiphilus sp. nov. and Bombilactobacillus thymidiniphilus sp. nov., four new lactic acid bacterial isolates from stingless bees Tetragonula carbonaria and Austroplebeia australis.</title>
        <authorList>
            <person name="Oliphant S.A."/>
            <person name="Watson-Haigh N.S."/>
            <person name="Sumby K.M."/>
            <person name="Gardner J."/>
            <person name="Groom S."/>
            <person name="Jiranek V."/>
        </authorList>
    </citation>
    <scope>NUCLEOTIDE SEQUENCE [LARGE SCALE GENOMIC DNA]</scope>
    <source>
        <strain evidence="2 3">SG5_A10</strain>
    </source>
</reference>
<dbReference type="EMBL" id="CP093362">
    <property type="protein sequence ID" value="UQS84713.1"/>
    <property type="molecule type" value="Genomic_DNA"/>
</dbReference>
<accession>A0ABY4PG98</accession>
<dbReference type="RefSeq" id="WP_249510697.1">
    <property type="nucleotide sequence ID" value="NZ_CP093362.1"/>
</dbReference>
<dbReference type="Proteomes" id="UP000831859">
    <property type="component" value="Chromosome"/>
</dbReference>
<organism evidence="2 3">
    <name type="scientific">Apilactobacillus apisilvae</name>
    <dbReference type="NCBI Taxonomy" id="2923364"/>
    <lineage>
        <taxon>Bacteria</taxon>
        <taxon>Bacillati</taxon>
        <taxon>Bacillota</taxon>
        <taxon>Bacilli</taxon>
        <taxon>Lactobacillales</taxon>
        <taxon>Lactobacillaceae</taxon>
        <taxon>Apilactobacillus</taxon>
    </lineage>
</organism>
<keyword evidence="1" id="KW-1133">Transmembrane helix</keyword>
<feature type="transmembrane region" description="Helical" evidence="1">
    <location>
        <begin position="34"/>
        <end position="56"/>
    </location>
</feature>
<evidence type="ECO:0000313" key="2">
    <source>
        <dbReference type="EMBL" id="UQS84713.1"/>
    </source>
</evidence>
<keyword evidence="1" id="KW-0472">Membrane</keyword>
<keyword evidence="3" id="KW-1185">Reference proteome</keyword>
<proteinExistence type="predicted"/>
<keyword evidence="1" id="KW-0812">Transmembrane</keyword>
<protein>
    <submittedName>
        <fullName evidence="2">Uncharacterized protein</fullName>
    </submittedName>
</protein>
<evidence type="ECO:0000313" key="3">
    <source>
        <dbReference type="Proteomes" id="UP000831859"/>
    </source>
</evidence>
<sequence>MVYIIGYCVTLVGLGFFISDWKNLLSKLNKLQKIGFIMIALGIIIPMIYGLVNGFINNVKF</sequence>